<evidence type="ECO:0000256" key="1">
    <source>
        <dbReference type="SAM" id="MobiDB-lite"/>
    </source>
</evidence>
<dbReference type="Proteomes" id="UP000005222">
    <property type="component" value="Chromosome J"/>
</dbReference>
<evidence type="ECO:0000313" key="4">
    <source>
        <dbReference type="Proteomes" id="UP000005222"/>
    </source>
</evidence>
<dbReference type="GO" id="GO:0003824">
    <property type="term" value="F:catalytic activity"/>
    <property type="evidence" value="ECO:0007669"/>
    <property type="project" value="InterPro"/>
</dbReference>
<accession>G8YBJ4</accession>
<feature type="region of interest" description="Disordered" evidence="1">
    <location>
        <begin position="56"/>
        <end position="77"/>
    </location>
</feature>
<dbReference type="HOGENOM" id="CLU_2184927_0_0_1"/>
<reference evidence="3 4" key="1">
    <citation type="journal article" date="2012" name="G3 (Bethesda)">
        <title>Pichia sorbitophila, an interspecies yeast hybrid reveals early steps of genome resolution following polyploidization.</title>
        <authorList>
            <person name="Leh Louis V."/>
            <person name="Despons L."/>
            <person name="Friedrich A."/>
            <person name="Martin T."/>
            <person name="Durrens P."/>
            <person name="Casaregola S."/>
            <person name="Neuveglise C."/>
            <person name="Fairhead C."/>
            <person name="Marck C."/>
            <person name="Cruz J.A."/>
            <person name="Straub M.L."/>
            <person name="Kugler V."/>
            <person name="Sacerdot C."/>
            <person name="Uzunov Z."/>
            <person name="Thierry A."/>
            <person name="Weiss S."/>
            <person name="Bleykasten C."/>
            <person name="De Montigny J."/>
            <person name="Jacques N."/>
            <person name="Jung P."/>
            <person name="Lemaire M."/>
            <person name="Mallet S."/>
            <person name="Morel G."/>
            <person name="Richard G.F."/>
            <person name="Sarkar A."/>
            <person name="Savel G."/>
            <person name="Schacherer J."/>
            <person name="Seret M.L."/>
            <person name="Talla E."/>
            <person name="Samson G."/>
            <person name="Jubin C."/>
            <person name="Poulain J."/>
            <person name="Vacherie B."/>
            <person name="Barbe V."/>
            <person name="Pelletier E."/>
            <person name="Sherman D.J."/>
            <person name="Westhof E."/>
            <person name="Weissenbach J."/>
            <person name="Baret P.V."/>
            <person name="Wincker P."/>
            <person name="Gaillardin C."/>
            <person name="Dujon B."/>
            <person name="Souciet J.L."/>
        </authorList>
    </citation>
    <scope>NUCLEOTIDE SEQUENCE [LARGE SCALE GENOMIC DNA]</scope>
    <source>
        <strain evidence="4">ATCC MYA-4447 / BCRC 22081 / CBS 7064 / NBRC 10061 / NRRL Y-12695</strain>
    </source>
</reference>
<evidence type="ECO:0000259" key="2">
    <source>
        <dbReference type="Pfam" id="PF02538"/>
    </source>
</evidence>
<dbReference type="InterPro" id="IPR003692">
    <property type="entry name" value="Hydantoinase_B"/>
</dbReference>
<dbReference type="OrthoDB" id="3643at2759"/>
<dbReference type="Pfam" id="PF02538">
    <property type="entry name" value="Hydantoinase_B"/>
    <property type="match status" value="1"/>
</dbReference>
<keyword evidence="4" id="KW-1185">Reference proteome</keyword>
<dbReference type="EMBL" id="FO082050">
    <property type="protein sequence ID" value="CCE82325.1"/>
    <property type="molecule type" value="Genomic_DNA"/>
</dbReference>
<proteinExistence type="predicted"/>
<evidence type="ECO:0000313" key="3">
    <source>
        <dbReference type="EMBL" id="CCE82325.1"/>
    </source>
</evidence>
<feature type="compositionally biased region" description="Basic and acidic residues" evidence="1">
    <location>
        <begin position="65"/>
        <end position="77"/>
    </location>
</feature>
<name>G8YBJ4_PICSO</name>
<gene>
    <name evidence="3" type="primary">Piso0_002045</name>
    <name evidence="3" type="ORF">GNLVRS01_PISO0J03463g</name>
</gene>
<sequence>MERRVFSPFGMNGGYPGRKGYNYWLRKQADGSFRKVSLGGKNSVWISSGDRVRIETPSGGGWGVPHEEKSENSPIEKNDVSYAPAELVSEPSEVFTGSVALRHLQQISA</sequence>
<dbReference type="STRING" id="559304.G8YBJ4"/>
<feature type="domain" description="Hydantoinase B/oxoprolinase" evidence="2">
    <location>
        <begin position="2"/>
        <end position="65"/>
    </location>
</feature>
<dbReference type="AlphaFoldDB" id="G8YBJ4"/>
<dbReference type="eggNOG" id="KOG1939">
    <property type="taxonomic scope" value="Eukaryota"/>
</dbReference>
<dbReference type="InParanoid" id="G8YBJ4"/>
<protein>
    <submittedName>
        <fullName evidence="3">Piso0_002045 protein</fullName>
    </submittedName>
</protein>
<organism evidence="3 4">
    <name type="scientific">Pichia sorbitophila (strain ATCC MYA-4447 / BCRC 22081 / CBS 7064 / NBRC 10061 / NRRL Y-12695)</name>
    <name type="common">Hybrid yeast</name>
    <dbReference type="NCBI Taxonomy" id="559304"/>
    <lineage>
        <taxon>Eukaryota</taxon>
        <taxon>Fungi</taxon>
        <taxon>Dikarya</taxon>
        <taxon>Ascomycota</taxon>
        <taxon>Saccharomycotina</taxon>
        <taxon>Pichiomycetes</taxon>
        <taxon>Debaryomycetaceae</taxon>
        <taxon>Millerozyma</taxon>
    </lineage>
</organism>